<evidence type="ECO:0000313" key="1">
    <source>
        <dbReference type="EMBL" id="OAP53985.1"/>
    </source>
</evidence>
<dbReference type="RefSeq" id="XP_018687352.1">
    <property type="nucleotide sequence ID" value="XM_018843369.1"/>
</dbReference>
<dbReference type="EMBL" id="LVYI01000017">
    <property type="protein sequence ID" value="OAP53985.1"/>
    <property type="molecule type" value="Genomic_DNA"/>
</dbReference>
<accession>A0A178Z4G1</accession>
<evidence type="ECO:0000313" key="2">
    <source>
        <dbReference type="Proteomes" id="UP000078343"/>
    </source>
</evidence>
<organism evidence="1 2">
    <name type="scientific">Fonsecaea erecta</name>
    <dbReference type="NCBI Taxonomy" id="1367422"/>
    <lineage>
        <taxon>Eukaryota</taxon>
        <taxon>Fungi</taxon>
        <taxon>Dikarya</taxon>
        <taxon>Ascomycota</taxon>
        <taxon>Pezizomycotina</taxon>
        <taxon>Eurotiomycetes</taxon>
        <taxon>Chaetothyriomycetidae</taxon>
        <taxon>Chaetothyriales</taxon>
        <taxon>Herpotrichiellaceae</taxon>
        <taxon>Fonsecaea</taxon>
    </lineage>
</organism>
<dbReference type="Proteomes" id="UP000078343">
    <property type="component" value="Unassembled WGS sequence"/>
</dbReference>
<dbReference type="AlphaFoldDB" id="A0A178Z4G1"/>
<gene>
    <name evidence="1" type="ORF">AYL99_11865</name>
</gene>
<keyword evidence="2" id="KW-1185">Reference proteome</keyword>
<name>A0A178Z4G1_9EURO</name>
<comment type="caution">
    <text evidence="1">The sequence shown here is derived from an EMBL/GenBank/DDBJ whole genome shotgun (WGS) entry which is preliminary data.</text>
</comment>
<sequence length="170" mass="18792">MAIGQVGQHFAIDHLGQGYNSGVKDVNTHQDDRVGPDQVGRPGIPFQSHKISSVYIPKCPGHVIVQLRARVSSTHSTTLPPHCAQCTGFLHYQALTASHIITRPDHTSLGKDRALGHAKTAKQAKKVEFYGVFLRATSQPTYYTTIQHLNKQDNGCLYVDRIENAEIYGF</sequence>
<protein>
    <submittedName>
        <fullName evidence="1">Uncharacterized protein</fullName>
    </submittedName>
</protein>
<reference evidence="1 2" key="1">
    <citation type="submission" date="2016-04" db="EMBL/GenBank/DDBJ databases">
        <title>Draft genome of Fonsecaea erecta CBS 125763.</title>
        <authorList>
            <person name="Weiss V.A."/>
            <person name="Vicente V.A."/>
            <person name="Raittz R.T."/>
            <person name="Moreno L.F."/>
            <person name="De Souza E.M."/>
            <person name="Pedrosa F.O."/>
            <person name="Steffens M.B."/>
            <person name="Faoro H."/>
            <person name="Tadra-Sfeir M.Z."/>
            <person name="Najafzadeh M.J."/>
            <person name="Felipe M.S."/>
            <person name="Teixeira M."/>
            <person name="Sun J."/>
            <person name="Xi L."/>
            <person name="Gomes R."/>
            <person name="De Azevedo C.M."/>
            <person name="Salgado C.G."/>
            <person name="Da Silva M.B."/>
            <person name="Nascimento M.F."/>
            <person name="Queiroz-Telles F."/>
            <person name="Attili D.S."/>
            <person name="Gorbushina A."/>
        </authorList>
    </citation>
    <scope>NUCLEOTIDE SEQUENCE [LARGE SCALE GENOMIC DNA]</scope>
    <source>
        <strain evidence="1 2">CBS 125763</strain>
    </source>
</reference>
<dbReference type="GeneID" id="30016032"/>
<proteinExistence type="predicted"/>